<feature type="transmembrane region" description="Helical" evidence="6">
    <location>
        <begin position="205"/>
        <end position="222"/>
    </location>
</feature>
<keyword evidence="5 6" id="KW-0472">Membrane</keyword>
<dbReference type="GO" id="GO:0042910">
    <property type="term" value="F:xenobiotic transmembrane transporter activity"/>
    <property type="evidence" value="ECO:0007669"/>
    <property type="project" value="InterPro"/>
</dbReference>
<feature type="transmembrane region" description="Helical" evidence="6">
    <location>
        <begin position="267"/>
        <end position="286"/>
    </location>
</feature>
<evidence type="ECO:0000256" key="2">
    <source>
        <dbReference type="ARBA" id="ARBA00010199"/>
    </source>
</evidence>
<evidence type="ECO:0000256" key="1">
    <source>
        <dbReference type="ARBA" id="ARBA00004141"/>
    </source>
</evidence>
<evidence type="ECO:0000313" key="8">
    <source>
        <dbReference type="Proteomes" id="UP001327560"/>
    </source>
</evidence>
<dbReference type="PANTHER" id="PTHR11206">
    <property type="entry name" value="MULTIDRUG RESISTANCE PROTEIN"/>
    <property type="match status" value="1"/>
</dbReference>
<feature type="transmembrane region" description="Helical" evidence="6">
    <location>
        <begin position="430"/>
        <end position="451"/>
    </location>
</feature>
<proteinExistence type="inferred from homology"/>
<feature type="transmembrane region" description="Helical" evidence="6">
    <location>
        <begin position="127"/>
        <end position="147"/>
    </location>
</feature>
<dbReference type="GO" id="GO:1990961">
    <property type="term" value="P:xenobiotic detoxification by transmembrane export across the plasma membrane"/>
    <property type="evidence" value="ECO:0007669"/>
    <property type="project" value="InterPro"/>
</dbReference>
<accession>A0AAQ3QII1</accession>
<feature type="transmembrane region" description="Helical" evidence="6">
    <location>
        <begin position="89"/>
        <end position="115"/>
    </location>
</feature>
<evidence type="ECO:0000256" key="4">
    <source>
        <dbReference type="ARBA" id="ARBA00022989"/>
    </source>
</evidence>
<feature type="transmembrane region" description="Helical" evidence="6">
    <location>
        <begin position="490"/>
        <end position="511"/>
    </location>
</feature>
<feature type="transmembrane region" description="Helical" evidence="6">
    <location>
        <begin position="307"/>
        <end position="328"/>
    </location>
</feature>
<evidence type="ECO:0000256" key="5">
    <source>
        <dbReference type="ARBA" id="ARBA00023136"/>
    </source>
</evidence>
<keyword evidence="3 6" id="KW-0812">Transmembrane</keyword>
<dbReference type="CDD" id="cd13132">
    <property type="entry name" value="MATE_eukaryotic"/>
    <property type="match status" value="1"/>
</dbReference>
<sequence length="537" mass="58382">MDGGMNELGFLILEKILTRLWYRHPPLSTLCSLTMSLETRAGDASPLLLPAQISNRDIGPNGEEGAKDIFSGSLCFWRDPSVIAEVMRLLSLAVPLIVASLLQYCLQLISVMFVGHLGELPLSGASMAASFANVTGFSVLLGMASALDTLCGQAYGAKQYHMLGIHTQRAMLILLLAGIPLALIWTNTSQILTAIGQNPEISAEAGLYACWLIPSLFAYGLLQCLVKFLQTQNIVFPMLISSGITTIFHIFICWVLVYIFALGSKGAALATTISYWINLALLAIYVKFSQACKETWTGLSKESLNDVFDFLTLAVPSAFMVCLEYWSFEMVVLLSGLLPNPQLETSVLSISLSTMWMVYMIPTGLSSAVSIRVSNELGAGRPQAASLSVQIVIAIATTQGLVVALISILVRDVWGYMYSYEEDVIKYVSTMMPILAISDFMDGIQCTLSGAARGCGWQKFCSFVNLGAYYAVGIPSAVIFAFHFHIGGEGLWMGIICALLVQVLVLLIAILRTNWAQEAKKAKERVHSAAFHVEPGF</sequence>
<evidence type="ECO:0000256" key="3">
    <source>
        <dbReference type="ARBA" id="ARBA00022692"/>
    </source>
</evidence>
<feature type="transmembrane region" description="Helical" evidence="6">
    <location>
        <begin position="463"/>
        <end position="484"/>
    </location>
</feature>
<dbReference type="EMBL" id="CP136894">
    <property type="protein sequence ID" value="WOL09465.1"/>
    <property type="molecule type" value="Genomic_DNA"/>
</dbReference>
<dbReference type="Pfam" id="PF01554">
    <property type="entry name" value="MatE"/>
    <property type="match status" value="2"/>
</dbReference>
<feature type="transmembrane region" description="Helical" evidence="6">
    <location>
        <begin position="391"/>
        <end position="410"/>
    </location>
</feature>
<comment type="subcellular location">
    <subcellularLocation>
        <location evidence="1">Membrane</location>
        <topology evidence="1">Multi-pass membrane protein</topology>
    </subcellularLocation>
</comment>
<dbReference type="GO" id="GO:0015297">
    <property type="term" value="F:antiporter activity"/>
    <property type="evidence" value="ECO:0007669"/>
    <property type="project" value="InterPro"/>
</dbReference>
<dbReference type="AlphaFoldDB" id="A0AAQ3QII1"/>
<reference evidence="7 8" key="1">
    <citation type="submission" date="2023-10" db="EMBL/GenBank/DDBJ databases">
        <title>Chromosome-scale genome assembly provides insights into flower coloration mechanisms of Canna indica.</title>
        <authorList>
            <person name="Li C."/>
        </authorList>
    </citation>
    <scope>NUCLEOTIDE SEQUENCE [LARGE SCALE GENOMIC DNA]</scope>
    <source>
        <tissue evidence="7">Flower</tissue>
    </source>
</reference>
<dbReference type="InterPro" id="IPR002528">
    <property type="entry name" value="MATE_fam"/>
</dbReference>
<dbReference type="NCBIfam" id="TIGR00797">
    <property type="entry name" value="matE"/>
    <property type="match status" value="1"/>
</dbReference>
<evidence type="ECO:0000256" key="6">
    <source>
        <dbReference type="RuleBase" id="RU004914"/>
    </source>
</evidence>
<name>A0AAQ3QII1_9LILI</name>
<dbReference type="InterPro" id="IPR045069">
    <property type="entry name" value="MATE_euk"/>
</dbReference>
<evidence type="ECO:0000313" key="7">
    <source>
        <dbReference type="EMBL" id="WOL09465.1"/>
    </source>
</evidence>
<gene>
    <name evidence="7" type="ORF">Cni_G18218</name>
</gene>
<keyword evidence="4 6" id="KW-1133">Transmembrane helix</keyword>
<dbReference type="Proteomes" id="UP001327560">
    <property type="component" value="Chromosome 5"/>
</dbReference>
<protein>
    <recommendedName>
        <fullName evidence="6">Protein DETOXIFICATION</fullName>
    </recommendedName>
    <alternativeName>
        <fullName evidence="6">Multidrug and toxic compound extrusion protein</fullName>
    </alternativeName>
</protein>
<organism evidence="7 8">
    <name type="scientific">Canna indica</name>
    <name type="common">Indian-shot</name>
    <dbReference type="NCBI Taxonomy" id="4628"/>
    <lineage>
        <taxon>Eukaryota</taxon>
        <taxon>Viridiplantae</taxon>
        <taxon>Streptophyta</taxon>
        <taxon>Embryophyta</taxon>
        <taxon>Tracheophyta</taxon>
        <taxon>Spermatophyta</taxon>
        <taxon>Magnoliopsida</taxon>
        <taxon>Liliopsida</taxon>
        <taxon>Zingiberales</taxon>
        <taxon>Cannaceae</taxon>
        <taxon>Canna</taxon>
    </lineage>
</organism>
<keyword evidence="8" id="KW-1185">Reference proteome</keyword>
<feature type="transmembrane region" description="Helical" evidence="6">
    <location>
        <begin position="348"/>
        <end position="371"/>
    </location>
</feature>
<dbReference type="GO" id="GO:0016020">
    <property type="term" value="C:membrane"/>
    <property type="evidence" value="ECO:0007669"/>
    <property type="project" value="UniProtKB-SubCell"/>
</dbReference>
<comment type="similarity">
    <text evidence="2 6">Belongs to the multi antimicrobial extrusion (MATE) (TC 2.A.66.1) family.</text>
</comment>
<feature type="transmembrane region" description="Helical" evidence="6">
    <location>
        <begin position="234"/>
        <end position="261"/>
    </location>
</feature>
<feature type="transmembrane region" description="Helical" evidence="6">
    <location>
        <begin position="168"/>
        <end position="185"/>
    </location>
</feature>